<keyword evidence="3" id="KW-1185">Reference proteome</keyword>
<evidence type="ECO:0000313" key="3">
    <source>
        <dbReference type="Proteomes" id="UP000655225"/>
    </source>
</evidence>
<dbReference type="SUPFAM" id="SSF54518">
    <property type="entry name" value="Tubby C-terminal domain-like"/>
    <property type="match status" value="1"/>
</dbReference>
<dbReference type="InterPro" id="IPR038595">
    <property type="entry name" value="LOR_sf"/>
</dbReference>
<reference evidence="2 3" key="1">
    <citation type="submission" date="2020-04" db="EMBL/GenBank/DDBJ databases">
        <title>Plant Genome Project.</title>
        <authorList>
            <person name="Zhang R.-G."/>
        </authorList>
    </citation>
    <scope>NUCLEOTIDE SEQUENCE [LARGE SCALE GENOMIC DNA]</scope>
    <source>
        <strain evidence="2">YNK0</strain>
        <tissue evidence="2">Leaf</tissue>
    </source>
</reference>
<dbReference type="OrthoDB" id="652749at2759"/>
<comment type="caution">
    <text evidence="2">The sequence shown here is derived from an EMBL/GenBank/DDBJ whole genome shotgun (WGS) entry which is preliminary data.</text>
</comment>
<gene>
    <name evidence="2" type="ORF">HHK36_028915</name>
</gene>
<sequence length="200" mass="22622">MAKVHPCTSCSSLSSSYLTSRRETFTIWMKSLVMHGNGCTVFDSNGEIVYRIDNYHSKCSSEVYLMDLRGKVLFTIRRKKLHVFGRWEGYKSNDSRVKKEKPWFQVRKHCKILKGDSPCEVTVGCDKAQASCYTIERLDGKSSCKIVDDAGRLVAEVKQKQASSGVMLGDDVFTLVVEPHIDHSFIMGIVVVYGLINHKM</sequence>
<evidence type="ECO:0000256" key="1">
    <source>
        <dbReference type="ARBA" id="ARBA00005437"/>
    </source>
</evidence>
<dbReference type="Proteomes" id="UP000655225">
    <property type="component" value="Unassembled WGS sequence"/>
</dbReference>
<dbReference type="EMBL" id="JABCRI010000022">
    <property type="protein sequence ID" value="KAF8379480.1"/>
    <property type="molecule type" value="Genomic_DNA"/>
</dbReference>
<dbReference type="Pfam" id="PF04525">
    <property type="entry name" value="LOR"/>
    <property type="match status" value="1"/>
</dbReference>
<dbReference type="InterPro" id="IPR025659">
    <property type="entry name" value="Tubby-like_C"/>
</dbReference>
<dbReference type="Gene3D" id="2.40.160.200">
    <property type="entry name" value="LURP1-related"/>
    <property type="match status" value="1"/>
</dbReference>
<protein>
    <submittedName>
        <fullName evidence="2">Uncharacterized protein</fullName>
    </submittedName>
</protein>
<dbReference type="InterPro" id="IPR007612">
    <property type="entry name" value="LOR"/>
</dbReference>
<dbReference type="PANTHER" id="PTHR31087">
    <property type="match status" value="1"/>
</dbReference>
<dbReference type="AlphaFoldDB" id="A0A835D120"/>
<comment type="similarity">
    <text evidence="1">Belongs to the LOR family.</text>
</comment>
<dbReference type="OMA" id="WCRIVDG"/>
<name>A0A835D120_TETSI</name>
<evidence type="ECO:0000313" key="2">
    <source>
        <dbReference type="EMBL" id="KAF8379480.1"/>
    </source>
</evidence>
<dbReference type="PANTHER" id="PTHR31087:SF153">
    <property type="entry name" value="PROTEIN LURP-ONE-RELATED 11"/>
    <property type="match status" value="1"/>
</dbReference>
<organism evidence="2 3">
    <name type="scientific">Tetracentron sinense</name>
    <name type="common">Spur-leaf</name>
    <dbReference type="NCBI Taxonomy" id="13715"/>
    <lineage>
        <taxon>Eukaryota</taxon>
        <taxon>Viridiplantae</taxon>
        <taxon>Streptophyta</taxon>
        <taxon>Embryophyta</taxon>
        <taxon>Tracheophyta</taxon>
        <taxon>Spermatophyta</taxon>
        <taxon>Magnoliopsida</taxon>
        <taxon>Trochodendrales</taxon>
        <taxon>Trochodendraceae</taxon>
        <taxon>Tetracentron</taxon>
    </lineage>
</organism>
<proteinExistence type="inferred from homology"/>
<accession>A0A835D120</accession>